<organism evidence="2 3">
    <name type="scientific">Nocardioides marmotae</name>
    <dbReference type="NCBI Taxonomy" id="2663857"/>
    <lineage>
        <taxon>Bacteria</taxon>
        <taxon>Bacillati</taxon>
        <taxon>Actinomycetota</taxon>
        <taxon>Actinomycetes</taxon>
        <taxon>Propionibacteriales</taxon>
        <taxon>Nocardioidaceae</taxon>
        <taxon>Nocardioides</taxon>
    </lineage>
</organism>
<evidence type="ECO:0000313" key="2">
    <source>
        <dbReference type="EMBL" id="MTB94529.1"/>
    </source>
</evidence>
<protein>
    <submittedName>
        <fullName evidence="2">Maleylpyruvate isomerase family mycothiol-dependent enzyme</fullName>
    </submittedName>
</protein>
<evidence type="ECO:0000313" key="3">
    <source>
        <dbReference type="Proteomes" id="UP000433406"/>
    </source>
</evidence>
<dbReference type="InterPro" id="IPR017517">
    <property type="entry name" value="Maleyloyr_isom"/>
</dbReference>
<dbReference type="GO" id="GO:0016853">
    <property type="term" value="F:isomerase activity"/>
    <property type="evidence" value="ECO:0007669"/>
    <property type="project" value="UniProtKB-KW"/>
</dbReference>
<dbReference type="EMBL" id="WLCI01000005">
    <property type="protein sequence ID" value="MTB94529.1"/>
    <property type="molecule type" value="Genomic_DNA"/>
</dbReference>
<dbReference type="AlphaFoldDB" id="A0A6I3J855"/>
<accession>A0A6I3J855</accession>
<dbReference type="SUPFAM" id="SSF109854">
    <property type="entry name" value="DinB/YfiT-like putative metalloenzymes"/>
    <property type="match status" value="1"/>
</dbReference>
<gene>
    <name evidence="2" type="ORF">GGQ22_05485</name>
</gene>
<dbReference type="Gene3D" id="1.20.120.450">
    <property type="entry name" value="dinb family like domain"/>
    <property type="match status" value="1"/>
</dbReference>
<proteinExistence type="predicted"/>
<dbReference type="InterPro" id="IPR024344">
    <property type="entry name" value="MDMPI_metal-binding"/>
</dbReference>
<dbReference type="Proteomes" id="UP000433406">
    <property type="component" value="Unassembled WGS sequence"/>
</dbReference>
<keyword evidence="2" id="KW-0413">Isomerase</keyword>
<dbReference type="NCBIfam" id="TIGR03083">
    <property type="entry name" value="maleylpyruvate isomerase family mycothiol-dependent enzyme"/>
    <property type="match status" value="1"/>
</dbReference>
<comment type="caution">
    <text evidence="2">The sequence shown here is derived from an EMBL/GenBank/DDBJ whole genome shotgun (WGS) entry which is preliminary data.</text>
</comment>
<reference evidence="2 3" key="1">
    <citation type="submission" date="2019-10" db="EMBL/GenBank/DDBJ databases">
        <title>Nocardioides novel species isolated from the excrement of Marmot.</title>
        <authorList>
            <person name="Zhang G."/>
        </authorList>
    </citation>
    <scope>NUCLEOTIDE SEQUENCE [LARGE SCALE GENOMIC DNA]</scope>
    <source>
        <strain evidence="3">zg-579</strain>
    </source>
</reference>
<dbReference type="Pfam" id="PF11716">
    <property type="entry name" value="MDMPI_N"/>
    <property type="match status" value="1"/>
</dbReference>
<dbReference type="InterPro" id="IPR034660">
    <property type="entry name" value="DinB/YfiT-like"/>
</dbReference>
<keyword evidence="2" id="KW-0670">Pyruvate</keyword>
<dbReference type="GO" id="GO:0046872">
    <property type="term" value="F:metal ion binding"/>
    <property type="evidence" value="ECO:0007669"/>
    <property type="project" value="InterPro"/>
</dbReference>
<sequence>MARSLADARGWVAVGNELLLEATAGLTDDDLRAPSTLPGWSVGNLVAHIAANGDALLNLVTWARTGVETPMYASPEARAAGIARGDTLTAAAADAWLESSVAALAEGFDALCEAQWSNEVVTAQGRTVPASELPYMRSRESLVHVVDLDRGVRFADLPVGFLDALIDDTRLKRGLRREDLPAGPAAEVAAWLAGRAHALTDAPEIGAWL</sequence>
<feature type="domain" description="Mycothiol-dependent maleylpyruvate isomerase metal-binding" evidence="1">
    <location>
        <begin position="19"/>
        <end position="148"/>
    </location>
</feature>
<evidence type="ECO:0000259" key="1">
    <source>
        <dbReference type="Pfam" id="PF11716"/>
    </source>
</evidence>
<name>A0A6I3J855_9ACTN</name>
<keyword evidence="3" id="KW-1185">Reference proteome</keyword>